<evidence type="ECO:0000256" key="5">
    <source>
        <dbReference type="ARBA" id="ARBA00015828"/>
    </source>
</evidence>
<dbReference type="Gene3D" id="1.25.40.10">
    <property type="entry name" value="Tetratricopeptide repeat domain"/>
    <property type="match status" value="1"/>
</dbReference>
<dbReference type="InterPro" id="IPR011990">
    <property type="entry name" value="TPR-like_helical_dom_sf"/>
</dbReference>
<evidence type="ECO:0000256" key="7">
    <source>
        <dbReference type="ARBA" id="ARBA00022490"/>
    </source>
</evidence>
<dbReference type="PANTHER" id="PTHR10805">
    <property type="entry name" value="COATOMER SUBUNIT EPSILON"/>
    <property type="match status" value="1"/>
</dbReference>
<evidence type="ECO:0000256" key="3">
    <source>
        <dbReference type="ARBA" id="ARBA00008827"/>
    </source>
</evidence>
<dbReference type="STRING" id="1611254.A0A2G5U8S2"/>
<dbReference type="Proteomes" id="UP000230233">
    <property type="component" value="Chromosome IV"/>
</dbReference>
<evidence type="ECO:0000256" key="2">
    <source>
        <dbReference type="ARBA" id="ARBA00004347"/>
    </source>
</evidence>
<dbReference type="AlphaFoldDB" id="A0A2G5U8S2"/>
<dbReference type="EMBL" id="PDUG01000004">
    <property type="protein sequence ID" value="PIC35928.1"/>
    <property type="molecule type" value="Genomic_DNA"/>
</dbReference>
<dbReference type="GO" id="GO:0006890">
    <property type="term" value="P:retrograde vesicle-mediated transport, Golgi to endoplasmic reticulum"/>
    <property type="evidence" value="ECO:0007669"/>
    <property type="project" value="InterPro"/>
</dbReference>
<keyword evidence="12" id="KW-0968">Cytoplasmic vesicle</keyword>
<comment type="caution">
    <text evidence="15">The sequence shown here is derived from an EMBL/GenBank/DDBJ whole genome shotgun (WGS) entry which is preliminary data.</text>
</comment>
<feature type="transmembrane region" description="Helical" evidence="14">
    <location>
        <begin position="12"/>
        <end position="35"/>
    </location>
</feature>
<keyword evidence="9" id="KW-0653">Protein transport</keyword>
<dbReference type="Pfam" id="PF04733">
    <property type="entry name" value="Coatomer_E"/>
    <property type="match status" value="1"/>
</dbReference>
<keyword evidence="8" id="KW-0931">ER-Golgi transport</keyword>
<dbReference type="GO" id="GO:0000139">
    <property type="term" value="C:Golgi membrane"/>
    <property type="evidence" value="ECO:0007669"/>
    <property type="project" value="UniProtKB-SubCell"/>
</dbReference>
<dbReference type="GO" id="GO:0030126">
    <property type="term" value="C:COPI vesicle coat"/>
    <property type="evidence" value="ECO:0007669"/>
    <property type="project" value="TreeGrafter"/>
</dbReference>
<evidence type="ECO:0000256" key="4">
    <source>
        <dbReference type="ARBA" id="ARBA00011775"/>
    </source>
</evidence>
<keyword evidence="7" id="KW-0963">Cytoplasm</keyword>
<comment type="subunit">
    <text evidence="4">Oligomeric complex that consists of at least the alpha, beta, beta', gamma, delta, epsilon and zeta subunits.</text>
</comment>
<keyword evidence="14" id="KW-0812">Transmembrane</keyword>
<dbReference type="InterPro" id="IPR006822">
    <property type="entry name" value="Coatomer_esu"/>
</dbReference>
<feature type="transmembrane region" description="Helical" evidence="14">
    <location>
        <begin position="41"/>
        <end position="60"/>
    </location>
</feature>
<comment type="subcellular location">
    <subcellularLocation>
        <location evidence="2">Cytoplasmic vesicle</location>
        <location evidence="2">COPI-coated vesicle membrane</location>
        <topology evidence="2">Peripheral membrane protein</topology>
        <orientation evidence="2">Cytoplasmic side</orientation>
    </subcellularLocation>
    <subcellularLocation>
        <location evidence="1">Golgi apparatus membrane</location>
        <topology evidence="1">Peripheral membrane protein</topology>
        <orientation evidence="1">Cytoplasmic side</orientation>
    </subcellularLocation>
</comment>
<keyword evidence="14" id="KW-1133">Transmembrane helix</keyword>
<keyword evidence="10" id="KW-0333">Golgi apparatus</keyword>
<evidence type="ECO:0000256" key="10">
    <source>
        <dbReference type="ARBA" id="ARBA00023034"/>
    </source>
</evidence>
<gene>
    <name evidence="15" type="primary">Cnig_chr_IV.g15117</name>
    <name evidence="15" type="ORF">B9Z55_015117</name>
</gene>
<evidence type="ECO:0000256" key="14">
    <source>
        <dbReference type="SAM" id="Phobius"/>
    </source>
</evidence>
<dbReference type="GO" id="GO:0015031">
    <property type="term" value="P:protein transport"/>
    <property type="evidence" value="ECO:0007669"/>
    <property type="project" value="UniProtKB-KW"/>
</dbReference>
<evidence type="ECO:0000256" key="8">
    <source>
        <dbReference type="ARBA" id="ARBA00022892"/>
    </source>
</evidence>
<evidence type="ECO:0000256" key="1">
    <source>
        <dbReference type="ARBA" id="ARBA00004255"/>
    </source>
</evidence>
<keyword evidence="16" id="KW-1185">Reference proteome</keyword>
<evidence type="ECO:0000313" key="16">
    <source>
        <dbReference type="Proteomes" id="UP000230233"/>
    </source>
</evidence>
<evidence type="ECO:0000256" key="9">
    <source>
        <dbReference type="ARBA" id="ARBA00022927"/>
    </source>
</evidence>
<dbReference type="GO" id="GO:0006891">
    <property type="term" value="P:intra-Golgi vesicle-mediated transport"/>
    <property type="evidence" value="ECO:0007669"/>
    <property type="project" value="TreeGrafter"/>
</dbReference>
<comment type="similarity">
    <text evidence="3">Belongs to the COPE family.</text>
</comment>
<reference evidence="16" key="1">
    <citation type="submission" date="2017-10" db="EMBL/GenBank/DDBJ databases">
        <title>Rapid genome shrinkage in a self-fertile nematode reveals novel sperm competition proteins.</title>
        <authorList>
            <person name="Yin D."/>
            <person name="Schwarz E.M."/>
            <person name="Thomas C.G."/>
            <person name="Felde R.L."/>
            <person name="Korf I.F."/>
            <person name="Cutter A.D."/>
            <person name="Schartner C.M."/>
            <person name="Ralston E.J."/>
            <person name="Meyer B.J."/>
            <person name="Haag E.S."/>
        </authorList>
    </citation>
    <scope>NUCLEOTIDE SEQUENCE [LARGE SCALE GENOMIC DNA]</scope>
    <source>
        <strain evidence="16">JU1422</strain>
    </source>
</reference>
<evidence type="ECO:0000256" key="13">
    <source>
        <dbReference type="ARBA" id="ARBA00031602"/>
    </source>
</evidence>
<organism evidence="15 16">
    <name type="scientific">Caenorhabditis nigoni</name>
    <dbReference type="NCBI Taxonomy" id="1611254"/>
    <lineage>
        <taxon>Eukaryota</taxon>
        <taxon>Metazoa</taxon>
        <taxon>Ecdysozoa</taxon>
        <taxon>Nematoda</taxon>
        <taxon>Chromadorea</taxon>
        <taxon>Rhabditida</taxon>
        <taxon>Rhabditina</taxon>
        <taxon>Rhabditomorpha</taxon>
        <taxon>Rhabditoidea</taxon>
        <taxon>Rhabditidae</taxon>
        <taxon>Peloderinae</taxon>
        <taxon>Caenorhabditis</taxon>
    </lineage>
</organism>
<accession>A0A2G5U8S2</accession>
<dbReference type="GO" id="GO:0005198">
    <property type="term" value="F:structural molecule activity"/>
    <property type="evidence" value="ECO:0007669"/>
    <property type="project" value="InterPro"/>
</dbReference>
<protein>
    <recommendedName>
        <fullName evidence="5">Coatomer subunit epsilon</fullName>
    </recommendedName>
    <alternativeName>
        <fullName evidence="13">Epsilon-coat protein</fullName>
    </alternativeName>
</protein>
<proteinExistence type="inferred from homology"/>
<name>A0A2G5U8S2_9PELO</name>
<evidence type="ECO:0000256" key="6">
    <source>
        <dbReference type="ARBA" id="ARBA00022448"/>
    </source>
</evidence>
<sequence>MEENSNHIKNNWFSLAAQLGGVSVALSSTLAVFGITVVAGVFGISGVIILGFTAIIFWNVSQFVSKKRQESEEELRKNHAIEVSALITNVLLKEKIRKSLNKKVDDKMSLSRHLFLMGLYKQCIAAIENTEHVNYNGTERLERLILYFRSCIEVGEYDLVIKMISSVTKHPELSAVRDFALYKKHKNCQETISNEYMTKLRSQSSKTEVCAVIVAKDLLEKKMFHEALNSLSSFSSLEARFLKISCLIHLKKSENAMRVAQKMIRNDQDGSLLKLGSELVIACNPAGHFDNEFEDDKKVGNFGLKIIMD</sequence>
<dbReference type="GO" id="GO:0006888">
    <property type="term" value="P:endoplasmic reticulum to Golgi vesicle-mediated transport"/>
    <property type="evidence" value="ECO:0007669"/>
    <property type="project" value="TreeGrafter"/>
</dbReference>
<evidence type="ECO:0000256" key="11">
    <source>
        <dbReference type="ARBA" id="ARBA00023136"/>
    </source>
</evidence>
<keyword evidence="11 14" id="KW-0472">Membrane</keyword>
<evidence type="ECO:0000256" key="12">
    <source>
        <dbReference type="ARBA" id="ARBA00023329"/>
    </source>
</evidence>
<dbReference type="PANTHER" id="PTHR10805:SF0">
    <property type="entry name" value="COATOMER SUBUNIT EPSILON"/>
    <property type="match status" value="1"/>
</dbReference>
<keyword evidence="6" id="KW-0813">Transport</keyword>
<evidence type="ECO:0000313" key="15">
    <source>
        <dbReference type="EMBL" id="PIC35928.1"/>
    </source>
</evidence>